<feature type="transmembrane region" description="Helical" evidence="8">
    <location>
        <begin position="172"/>
        <end position="193"/>
    </location>
</feature>
<dbReference type="PATRIC" id="fig|270498.16.peg.2579"/>
<dbReference type="GO" id="GO:0005886">
    <property type="term" value="C:plasma membrane"/>
    <property type="evidence" value="ECO:0007669"/>
    <property type="project" value="UniProtKB-SubCell"/>
</dbReference>
<keyword evidence="3" id="KW-1003">Cell membrane</keyword>
<evidence type="ECO:0000313" key="10">
    <source>
        <dbReference type="Proteomes" id="UP000034076"/>
    </source>
</evidence>
<feature type="transmembrane region" description="Helical" evidence="8">
    <location>
        <begin position="278"/>
        <end position="300"/>
    </location>
</feature>
<keyword evidence="6 8" id="KW-1133">Transmembrane helix</keyword>
<dbReference type="OrthoDB" id="9815820at2"/>
<dbReference type="InterPro" id="IPR001851">
    <property type="entry name" value="ABC_transp_permease"/>
</dbReference>
<dbReference type="GO" id="GO:0022857">
    <property type="term" value="F:transmembrane transporter activity"/>
    <property type="evidence" value="ECO:0007669"/>
    <property type="project" value="InterPro"/>
</dbReference>
<evidence type="ECO:0000256" key="5">
    <source>
        <dbReference type="ARBA" id="ARBA00022692"/>
    </source>
</evidence>
<evidence type="ECO:0000313" key="9">
    <source>
        <dbReference type="EMBL" id="KKI52396.1"/>
    </source>
</evidence>
<dbReference type="EMBL" id="LAYJ01000017">
    <property type="protein sequence ID" value="KKI52396.1"/>
    <property type="molecule type" value="Genomic_DNA"/>
</dbReference>
<keyword evidence="5 8" id="KW-0812">Transmembrane</keyword>
<name>A0A0M2NN15_9FIRM</name>
<evidence type="ECO:0000256" key="3">
    <source>
        <dbReference type="ARBA" id="ARBA00022475"/>
    </source>
</evidence>
<keyword evidence="10" id="KW-1185">Reference proteome</keyword>
<sequence length="332" mass="34803">MTGKKSLKGFVAKDINLTILIVAIAGITIVLSAILGNKFLSPMNFQSMAYQIPEFGFIALAMMICMLTGGIDLSVVSVATMSSVLAAIIMTGITENGGDAGYAIGMAVLAALGVSLLCGLFNGILIAKCSVLPILATLSTMILYTGIAMAITDGAGITGFPKEFIKFGSAKVFDIPVIFILFLAAAVLIALMLRRTKLGRSLYLYGENSTVSLFSGIRNERLVVITYTLSGLLCGIASIIMMSRVNSARVGYGDTYQLQAILVCALGGVSPDGGKGKVIGVVIAILVLQILQSGFTLLNFAPFVKSLIWGSVLIVIMITNYLIETKKAAATA</sequence>
<feature type="transmembrane region" description="Helical" evidence="8">
    <location>
        <begin position="102"/>
        <end position="125"/>
    </location>
</feature>
<comment type="subcellular location">
    <subcellularLocation>
        <location evidence="1">Cell membrane</location>
        <topology evidence="1">Multi-pass membrane protein</topology>
    </subcellularLocation>
</comment>
<evidence type="ECO:0000256" key="6">
    <source>
        <dbReference type="ARBA" id="ARBA00022989"/>
    </source>
</evidence>
<comment type="caution">
    <text evidence="9">The sequence shown here is derived from an EMBL/GenBank/DDBJ whole genome shotgun (WGS) entry which is preliminary data.</text>
</comment>
<keyword evidence="7 8" id="KW-0472">Membrane</keyword>
<evidence type="ECO:0000256" key="7">
    <source>
        <dbReference type="ARBA" id="ARBA00023136"/>
    </source>
</evidence>
<protein>
    <submittedName>
        <fullName evidence="9">Ribose/xylose/arabinose/galactoside ABC-type transport system, permease component 1</fullName>
    </submittedName>
</protein>
<dbReference type="RefSeq" id="WP_046441920.1">
    <property type="nucleotide sequence ID" value="NZ_LAYJ01000017.1"/>
</dbReference>
<feature type="transmembrane region" description="Helical" evidence="8">
    <location>
        <begin position="57"/>
        <end position="90"/>
    </location>
</feature>
<feature type="transmembrane region" description="Helical" evidence="8">
    <location>
        <begin position="132"/>
        <end position="152"/>
    </location>
</feature>
<proteinExistence type="predicted"/>
<evidence type="ECO:0000256" key="8">
    <source>
        <dbReference type="SAM" id="Phobius"/>
    </source>
</evidence>
<dbReference type="Pfam" id="PF02653">
    <property type="entry name" value="BPD_transp_2"/>
    <property type="match status" value="1"/>
</dbReference>
<dbReference type="Proteomes" id="UP000034076">
    <property type="component" value="Unassembled WGS sequence"/>
</dbReference>
<evidence type="ECO:0000256" key="4">
    <source>
        <dbReference type="ARBA" id="ARBA00022519"/>
    </source>
</evidence>
<reference evidence="9 10" key="1">
    <citation type="submission" date="2015-04" db="EMBL/GenBank/DDBJ databases">
        <title>Draft genome sequence of bacteremic isolate Catabacter hongkongensis type strain HKU16T.</title>
        <authorList>
            <person name="Lau S.K."/>
            <person name="Teng J.L."/>
            <person name="Huang Y."/>
            <person name="Curreem S.O."/>
            <person name="Tsui S.K."/>
            <person name="Woo P.C."/>
        </authorList>
    </citation>
    <scope>NUCLEOTIDE SEQUENCE [LARGE SCALE GENOMIC DNA]</scope>
    <source>
        <strain evidence="9 10">HKU16</strain>
    </source>
</reference>
<dbReference type="PANTHER" id="PTHR32196:SF21">
    <property type="entry name" value="ABC TRANSPORTER PERMEASE PROTEIN YPHD-RELATED"/>
    <property type="match status" value="1"/>
</dbReference>
<feature type="transmembrane region" description="Helical" evidence="8">
    <location>
        <begin position="222"/>
        <end position="243"/>
    </location>
</feature>
<dbReference type="CDD" id="cd06579">
    <property type="entry name" value="TM_PBP1_transp_AraH_like"/>
    <property type="match status" value="1"/>
</dbReference>
<dbReference type="AlphaFoldDB" id="A0A0M2NN15"/>
<gene>
    <name evidence="9" type="ORF">CHK_0096</name>
</gene>
<evidence type="ECO:0000256" key="1">
    <source>
        <dbReference type="ARBA" id="ARBA00004651"/>
    </source>
</evidence>
<feature type="transmembrane region" description="Helical" evidence="8">
    <location>
        <begin position="15"/>
        <end position="36"/>
    </location>
</feature>
<dbReference type="PANTHER" id="PTHR32196">
    <property type="entry name" value="ABC TRANSPORTER PERMEASE PROTEIN YPHD-RELATED-RELATED"/>
    <property type="match status" value="1"/>
</dbReference>
<keyword evidence="4" id="KW-0997">Cell inner membrane</keyword>
<feature type="transmembrane region" description="Helical" evidence="8">
    <location>
        <begin position="306"/>
        <end position="323"/>
    </location>
</feature>
<organism evidence="9 10">
    <name type="scientific">Christensenella hongkongensis</name>
    <dbReference type="NCBI Taxonomy" id="270498"/>
    <lineage>
        <taxon>Bacteria</taxon>
        <taxon>Bacillati</taxon>
        <taxon>Bacillota</taxon>
        <taxon>Clostridia</taxon>
        <taxon>Christensenellales</taxon>
        <taxon>Christensenellaceae</taxon>
        <taxon>Christensenella</taxon>
    </lineage>
</organism>
<accession>A0A0M2NN15</accession>
<keyword evidence="2" id="KW-0813">Transport</keyword>
<evidence type="ECO:0000256" key="2">
    <source>
        <dbReference type="ARBA" id="ARBA00022448"/>
    </source>
</evidence>
<dbReference type="STRING" id="270498.CHK_0096"/>